<evidence type="ECO:0000313" key="5">
    <source>
        <dbReference type="EMBL" id="WGL56833.1"/>
    </source>
</evidence>
<accession>A0A5Q2TUE2</accession>
<dbReference type="Pfam" id="PF04076">
    <property type="entry name" value="BOF"/>
    <property type="match status" value="1"/>
</dbReference>
<keyword evidence="6" id="KW-1185">Reference proteome</keyword>
<dbReference type="NCBIfam" id="TIGR00156">
    <property type="entry name" value="YgiW/YdeI family stress tolerance OB fold protein"/>
    <property type="match status" value="1"/>
</dbReference>
<proteinExistence type="predicted"/>
<dbReference type="EMBL" id="CP123488">
    <property type="protein sequence ID" value="WGL56833.1"/>
    <property type="molecule type" value="Genomic_DNA"/>
</dbReference>
<dbReference type="Proteomes" id="UP001177527">
    <property type="component" value="Chromosome"/>
</dbReference>
<dbReference type="PANTHER" id="PTHR36571">
    <property type="entry name" value="PROTEIN YGIW"/>
    <property type="match status" value="1"/>
</dbReference>
<dbReference type="InterPro" id="IPR005220">
    <property type="entry name" value="CarO-like"/>
</dbReference>
<sequence length="132" mass="14143">MKKFAAIAAVLALTCAPAFAANQGGFSGPSSTTTTSQAGGFVGPNGTVTTSANAKSMRDDTWVTLRGNIIERISDDLYIFKDASGTVNVDIDHKRWNGLTITPQDVVEIQGEVDKDWNSVEIDVKQIRKVNP</sequence>
<dbReference type="Proteomes" id="UP000344450">
    <property type="component" value="Chromosome"/>
</dbReference>
<gene>
    <name evidence="4" type="ORF">GHC21_03385</name>
    <name evidence="5" type="ORF">QBD33_03195</name>
</gene>
<dbReference type="Gene3D" id="2.40.50.200">
    <property type="entry name" value="Bacterial OB-fold"/>
    <property type="match status" value="1"/>
</dbReference>
<protein>
    <submittedName>
        <fullName evidence="5">YgiW/YdeI family stress tolerance OB fold protein</fullName>
    </submittedName>
</protein>
<dbReference type="SUPFAM" id="SSF101756">
    <property type="entry name" value="Hypothetical protein YgiW"/>
    <property type="match status" value="1"/>
</dbReference>
<name>A0A5Q2TUE2_KLUIN</name>
<evidence type="ECO:0000313" key="7">
    <source>
        <dbReference type="Proteomes" id="UP001177527"/>
    </source>
</evidence>
<evidence type="ECO:0000256" key="2">
    <source>
        <dbReference type="SAM" id="MobiDB-lite"/>
    </source>
</evidence>
<evidence type="ECO:0000256" key="1">
    <source>
        <dbReference type="ARBA" id="ARBA00022729"/>
    </source>
</evidence>
<reference evidence="5" key="2">
    <citation type="submission" date="2023-04" db="EMBL/GenBank/DDBJ databases">
        <title>APH(3)-Id, a novel chromosomal aminoglycoside phosphotransferase, identified from an environmental isolate of Kluyvera intermedia DW18.</title>
        <authorList>
            <person name="Sha Y."/>
        </authorList>
    </citation>
    <scope>NUCLEOTIDE SEQUENCE</scope>
    <source>
        <strain evidence="5">DW18</strain>
    </source>
</reference>
<feature type="compositionally biased region" description="Low complexity" evidence="2">
    <location>
        <begin position="28"/>
        <end position="39"/>
    </location>
</feature>
<organism evidence="5 7">
    <name type="scientific">Kluyvera intermedia</name>
    <name type="common">Enterobacter intermedius</name>
    <dbReference type="NCBI Taxonomy" id="61648"/>
    <lineage>
        <taxon>Bacteria</taxon>
        <taxon>Pseudomonadati</taxon>
        <taxon>Pseudomonadota</taxon>
        <taxon>Gammaproteobacteria</taxon>
        <taxon>Enterobacterales</taxon>
        <taxon>Enterobacteriaceae</taxon>
        <taxon>Kluyvera</taxon>
    </lineage>
</organism>
<evidence type="ECO:0000256" key="3">
    <source>
        <dbReference type="SAM" id="SignalP"/>
    </source>
</evidence>
<feature type="signal peptide" evidence="3">
    <location>
        <begin position="1"/>
        <end position="20"/>
    </location>
</feature>
<dbReference type="InterPro" id="IPR036700">
    <property type="entry name" value="BOBF_sf"/>
</dbReference>
<dbReference type="AlphaFoldDB" id="A0A5Q2TUE2"/>
<dbReference type="EMBL" id="CP045845">
    <property type="protein sequence ID" value="QGH28775.1"/>
    <property type="molecule type" value="Genomic_DNA"/>
</dbReference>
<reference evidence="4 6" key="1">
    <citation type="submission" date="2019-10" db="EMBL/GenBank/DDBJ databases">
        <title>Complete genome sequencing of drug resistant plasmids in Kluyvera intermedia.</title>
        <authorList>
            <person name="Ke C."/>
            <person name="Jian S."/>
        </authorList>
    </citation>
    <scope>NUCLEOTIDE SEQUENCE [LARGE SCALE GENOMIC DNA]</scope>
    <source>
        <strain evidence="4 6">N2-1</strain>
    </source>
</reference>
<dbReference type="GeneID" id="91971418"/>
<dbReference type="PANTHER" id="PTHR36571:SF1">
    <property type="entry name" value="PROTEIN YGIW"/>
    <property type="match status" value="1"/>
</dbReference>
<feature type="region of interest" description="Disordered" evidence="2">
    <location>
        <begin position="25"/>
        <end position="44"/>
    </location>
</feature>
<dbReference type="InterPro" id="IPR016052">
    <property type="entry name" value="YgiW/YdeI"/>
</dbReference>
<feature type="chain" id="PRO_5044221658" evidence="3">
    <location>
        <begin position="21"/>
        <end position="132"/>
    </location>
</feature>
<dbReference type="RefSeq" id="WP_153742136.1">
    <property type="nucleotide sequence ID" value="NZ_CP045843.1"/>
</dbReference>
<dbReference type="NCBIfam" id="NF033674">
    <property type="entry name" value="stress_OB_fold"/>
    <property type="match status" value="1"/>
</dbReference>
<keyword evidence="1 3" id="KW-0732">Signal</keyword>
<evidence type="ECO:0000313" key="4">
    <source>
        <dbReference type="EMBL" id="QGH28775.1"/>
    </source>
</evidence>
<evidence type="ECO:0000313" key="6">
    <source>
        <dbReference type="Proteomes" id="UP000344450"/>
    </source>
</evidence>